<name>X1ND98_9ZZZZ</name>
<dbReference type="EMBL" id="BARV01023890">
    <property type="protein sequence ID" value="GAI41972.1"/>
    <property type="molecule type" value="Genomic_DNA"/>
</dbReference>
<organism evidence="1">
    <name type="scientific">marine sediment metagenome</name>
    <dbReference type="NCBI Taxonomy" id="412755"/>
    <lineage>
        <taxon>unclassified sequences</taxon>
        <taxon>metagenomes</taxon>
        <taxon>ecological metagenomes</taxon>
    </lineage>
</organism>
<proteinExistence type="predicted"/>
<protein>
    <submittedName>
        <fullName evidence="1">Uncharacterized protein</fullName>
    </submittedName>
</protein>
<accession>X1ND98</accession>
<dbReference type="AlphaFoldDB" id="X1ND98"/>
<reference evidence="1" key="1">
    <citation type="journal article" date="2014" name="Front. Microbiol.">
        <title>High frequency of phylogenetically diverse reductive dehalogenase-homologous genes in deep subseafloor sedimentary metagenomes.</title>
        <authorList>
            <person name="Kawai M."/>
            <person name="Futagami T."/>
            <person name="Toyoda A."/>
            <person name="Takaki Y."/>
            <person name="Nishi S."/>
            <person name="Hori S."/>
            <person name="Arai W."/>
            <person name="Tsubouchi T."/>
            <person name="Morono Y."/>
            <person name="Uchiyama I."/>
            <person name="Ito T."/>
            <person name="Fujiyama A."/>
            <person name="Inagaki F."/>
            <person name="Takami H."/>
        </authorList>
    </citation>
    <scope>NUCLEOTIDE SEQUENCE</scope>
    <source>
        <strain evidence="1">Expedition CK06-06</strain>
    </source>
</reference>
<evidence type="ECO:0000313" key="1">
    <source>
        <dbReference type="EMBL" id="GAI41972.1"/>
    </source>
</evidence>
<comment type="caution">
    <text evidence="1">The sequence shown here is derived from an EMBL/GenBank/DDBJ whole genome shotgun (WGS) entry which is preliminary data.</text>
</comment>
<sequence length="107" mass="12075">MITGKITKVEIPSEIPVGDEIEVRVDGDLTDPTKHAADFWCGVFAAKTSEGIKDFDKFTGNGSRIGPELPTPRLHLGIMPNRSVSIEVRLFGHDDYWEDWDWNTWSD</sequence>
<gene>
    <name evidence="1" type="ORF">S06H3_39112</name>
</gene>